<accession>A0A8H7WE00</accession>
<feature type="compositionally biased region" description="Polar residues" evidence="2">
    <location>
        <begin position="564"/>
        <end position="584"/>
    </location>
</feature>
<dbReference type="PANTHER" id="PTHR13056">
    <property type="entry name" value="VACUOLAR FUSION PROTEIN CCZ1 HOMOLOG-RELATED"/>
    <property type="match status" value="1"/>
</dbReference>
<evidence type="ECO:0000313" key="4">
    <source>
        <dbReference type="EMBL" id="KAG4423042.1"/>
    </source>
</evidence>
<feature type="region of interest" description="Disordered" evidence="2">
    <location>
        <begin position="510"/>
        <end position="587"/>
    </location>
</feature>
<dbReference type="InterPro" id="IPR043987">
    <property type="entry name" value="CCZ1/INTU/HSP4_longin_1"/>
</dbReference>
<keyword evidence="5" id="KW-1185">Reference proteome</keyword>
<dbReference type="Pfam" id="PF19031">
    <property type="entry name" value="Intu_longin_1"/>
    <property type="match status" value="1"/>
</dbReference>
<dbReference type="Proteomes" id="UP000664132">
    <property type="component" value="Unassembled WGS sequence"/>
</dbReference>
<proteinExistence type="inferred from homology"/>
<feature type="compositionally biased region" description="Basic residues" evidence="2">
    <location>
        <begin position="339"/>
        <end position="349"/>
    </location>
</feature>
<feature type="region of interest" description="Disordered" evidence="2">
    <location>
        <begin position="443"/>
        <end position="493"/>
    </location>
</feature>
<feature type="compositionally biased region" description="Acidic residues" evidence="2">
    <location>
        <begin position="510"/>
        <end position="527"/>
    </location>
</feature>
<feature type="compositionally biased region" description="Basic and acidic residues" evidence="2">
    <location>
        <begin position="350"/>
        <end position="359"/>
    </location>
</feature>
<evidence type="ECO:0000256" key="1">
    <source>
        <dbReference type="ARBA" id="ARBA00005352"/>
    </source>
</evidence>
<feature type="compositionally biased region" description="Basic and acidic residues" evidence="2">
    <location>
        <begin position="269"/>
        <end position="281"/>
    </location>
</feature>
<feature type="compositionally biased region" description="Polar residues" evidence="2">
    <location>
        <begin position="771"/>
        <end position="795"/>
    </location>
</feature>
<dbReference type="GO" id="GO:0016192">
    <property type="term" value="P:vesicle-mediated transport"/>
    <property type="evidence" value="ECO:0007669"/>
    <property type="project" value="InterPro"/>
</dbReference>
<feature type="region of interest" description="Disordered" evidence="2">
    <location>
        <begin position="339"/>
        <end position="426"/>
    </location>
</feature>
<dbReference type="AlphaFoldDB" id="A0A8H7WE00"/>
<feature type="compositionally biased region" description="Polar residues" evidence="2">
    <location>
        <begin position="374"/>
        <end position="385"/>
    </location>
</feature>
<evidence type="ECO:0000313" key="5">
    <source>
        <dbReference type="Proteomes" id="UP000664132"/>
    </source>
</evidence>
<dbReference type="InterPro" id="IPR013176">
    <property type="entry name" value="Ccz1"/>
</dbReference>
<dbReference type="OrthoDB" id="240546at2759"/>
<dbReference type="EMBL" id="JAFJYH010000040">
    <property type="protein sequence ID" value="KAG4423042.1"/>
    <property type="molecule type" value="Genomic_DNA"/>
</dbReference>
<name>A0A8H7WE00_9HELO</name>
<sequence length="874" mass="96115">MSSPTRAVPAQLGFLAIYNPSLGTTDETIEDQIVYYSTPGLQERSPKKGKKGVLDDAAREENNEQLRQIGLAQGMVEFGRSFSDGRAVDTVETEKSRIILHELEAGWWLLASINLTALPVAAKTSTSRKGKGSDQQETIEYSSREVKPAILLLGDLLRAHSTFLLHHASSMSALFVRTRRSKFVGILGRYWDTFLTTWNVLMHGNPANNLYNGIKIAACGELGVGVGEEERGSGEREVLEGFVGRIDGLVDVIVSKFGEADPPENENENTPRRKSPEKQEPVEPWLGSGNEPGSEDGAIFLGTGALSRKSLRDVSHWMEDLYRWGPYAYGVIDNPSSNRRVKKFRRKSKERQPSPDMKKSRQVYGLSIRDKTGNENSSRQNSMTSVPPMPVNENEEMPGSPSSIKRRPTFKRGTSSMTGSESDSNAKGSRFVQFLKLGYGSHWSLGSSSHTEDGPGSRIAEVEEGTSRLTENQAKSDSPKASRTIESSPYATRDSTGHFLIGLLGDIENDDDEALDLDPEESQDQAQDDSNPRLLLRTVTVELEREEDARKETDISIDLGGSSKGSSTKVAGSERTGTSNTSFESQDRNKTKKLRTVVYVKKPFIFVLLFELRTDALAFSGLYRSLHHQVSPLVKPLLQSTAYRAAKPELSTSDESATPIYDLVWDPKLLTTNSTVPNIPDPLQTPQETGSSTWSRIEALNTHMQIINTYVASSTERSALERTCKTSRGWWVVWTRIPDPEPAETPVNSGESAVPTPVQTPTPTPVKEQRGGSQKTPDLRAKSQQTSTFEASMTSGPAHPFLETTKVKSAPKDKEIFLIRRASDHVAAKMTGRFVSGSSVAASESSWTSGPGRLAQGIGVDTKRYIEGLLNLNR</sequence>
<organism evidence="4 5">
    <name type="scientific">Cadophora malorum</name>
    <dbReference type="NCBI Taxonomy" id="108018"/>
    <lineage>
        <taxon>Eukaryota</taxon>
        <taxon>Fungi</taxon>
        <taxon>Dikarya</taxon>
        <taxon>Ascomycota</taxon>
        <taxon>Pezizomycotina</taxon>
        <taxon>Leotiomycetes</taxon>
        <taxon>Helotiales</taxon>
        <taxon>Ploettnerulaceae</taxon>
        <taxon>Cadophora</taxon>
    </lineage>
</organism>
<gene>
    <name evidence="4" type="ORF">IFR04_003818</name>
</gene>
<feature type="domain" description="CCZ1/INTU/HSP4 first Longin" evidence="3">
    <location>
        <begin position="14"/>
        <end position="116"/>
    </location>
</feature>
<feature type="compositionally biased region" description="Polar residues" evidence="2">
    <location>
        <begin position="412"/>
        <end position="426"/>
    </location>
</feature>
<reference evidence="4" key="1">
    <citation type="submission" date="2021-02" db="EMBL/GenBank/DDBJ databases">
        <title>Genome sequence Cadophora malorum strain M34.</title>
        <authorList>
            <person name="Stefanovic E."/>
            <person name="Vu D."/>
            <person name="Scully C."/>
            <person name="Dijksterhuis J."/>
            <person name="Roader J."/>
            <person name="Houbraken J."/>
        </authorList>
    </citation>
    <scope>NUCLEOTIDE SEQUENCE</scope>
    <source>
        <strain evidence="4">M34</strain>
    </source>
</reference>
<evidence type="ECO:0000256" key="2">
    <source>
        <dbReference type="SAM" id="MobiDB-lite"/>
    </source>
</evidence>
<feature type="compositionally biased region" description="Polar residues" evidence="2">
    <location>
        <begin position="467"/>
        <end position="493"/>
    </location>
</feature>
<feature type="region of interest" description="Disordered" evidence="2">
    <location>
        <begin position="259"/>
        <end position="299"/>
    </location>
</feature>
<comment type="similarity">
    <text evidence="1">Belongs to the CCZ1 family.</text>
</comment>
<dbReference type="PANTHER" id="PTHR13056:SF0">
    <property type="entry name" value="VACUOLAR FUSION PROTEIN CCZ1 HOMOLOG-RELATED"/>
    <property type="match status" value="1"/>
</dbReference>
<dbReference type="GO" id="GO:0035658">
    <property type="term" value="C:Mon1-Ccz1 complex"/>
    <property type="evidence" value="ECO:0007669"/>
    <property type="project" value="InterPro"/>
</dbReference>
<evidence type="ECO:0000259" key="3">
    <source>
        <dbReference type="Pfam" id="PF19031"/>
    </source>
</evidence>
<protein>
    <recommendedName>
        <fullName evidence="3">CCZ1/INTU/HSP4 first Longin domain-containing protein</fullName>
    </recommendedName>
</protein>
<comment type="caution">
    <text evidence="4">The sequence shown here is derived from an EMBL/GenBank/DDBJ whole genome shotgun (WGS) entry which is preliminary data.</text>
</comment>
<feature type="region of interest" description="Disordered" evidence="2">
    <location>
        <begin position="741"/>
        <end position="807"/>
    </location>
</feature>